<keyword evidence="12 16" id="KW-0745">Spermidine biosynthesis</keyword>
<reference evidence="23 25" key="2">
    <citation type="submission" date="2017-01" db="EMBL/GenBank/DDBJ databases">
        <title>Comparative Genomics of 38 Pectobacterium strains comprising three species revealed the characteristics of Pectobacterium carotovorum.</title>
        <authorList>
            <person name="Xie H."/>
            <person name="Ma Y."/>
            <person name="Li X."/>
        </authorList>
    </citation>
    <scope>NUCLEOTIDE SEQUENCE [LARGE SCALE GENOMIC DNA]</scope>
    <source>
        <strain evidence="23 25">Q142</strain>
    </source>
</reference>
<feature type="binding site" evidence="16">
    <location>
        <begin position="308"/>
        <end position="318"/>
    </location>
    <ligand>
        <name>substrate</name>
    </ligand>
</feature>
<dbReference type="KEGG" id="pcv:BCS7_18490"/>
<feature type="active site" description="Proton donor" evidence="18">
    <location>
        <position position="529"/>
    </location>
</feature>
<evidence type="ECO:0000256" key="4">
    <source>
        <dbReference type="ARBA" id="ARBA00004773"/>
    </source>
</evidence>
<dbReference type="FunFam" id="2.40.37.10:FF:000001">
    <property type="entry name" value="Biosynthetic arginine decarboxylase"/>
    <property type="match status" value="1"/>
</dbReference>
<dbReference type="EMBL" id="MTAO01000015">
    <property type="protein sequence ID" value="POE24725.1"/>
    <property type="molecule type" value="Genomic_DNA"/>
</dbReference>
<dbReference type="Proteomes" id="UP000029447">
    <property type="component" value="Unassembled WGS sequence"/>
</dbReference>
<keyword evidence="13 16" id="KW-0620">Polyamine biosynthesis</keyword>
<dbReference type="Gene3D" id="2.40.37.10">
    <property type="entry name" value="Lyase, Ornithine Decarboxylase, Chain A, domain 1"/>
    <property type="match status" value="1"/>
</dbReference>
<evidence type="ECO:0000256" key="17">
    <source>
        <dbReference type="PIRSR" id="PIRSR001336-50"/>
    </source>
</evidence>
<evidence type="ECO:0000259" key="19">
    <source>
        <dbReference type="Pfam" id="PF02784"/>
    </source>
</evidence>
<comment type="cofactor">
    <cofactor evidence="2 16">
        <name>Mg(2+)</name>
        <dbReference type="ChEBI" id="CHEBI:18420"/>
    </cofactor>
</comment>
<evidence type="ECO:0000256" key="6">
    <source>
        <dbReference type="ARBA" id="ARBA00012426"/>
    </source>
</evidence>
<feature type="domain" description="Orn/DAP/Arg decarboxylase 2 N-terminal" evidence="19">
    <location>
        <begin position="102"/>
        <end position="368"/>
    </location>
</feature>
<feature type="domain" description="Arginine decarboxylase helical bundle" evidence="20">
    <location>
        <begin position="393"/>
        <end position="479"/>
    </location>
</feature>
<dbReference type="EC" id="4.1.1.19" evidence="6 16"/>
<dbReference type="GO" id="GO:0046872">
    <property type="term" value="F:metal ion binding"/>
    <property type="evidence" value="ECO:0007669"/>
    <property type="project" value="UniProtKB-KW"/>
</dbReference>
<keyword evidence="8 16" id="KW-0210">Decarboxylase</keyword>
<dbReference type="GO" id="GO:0008792">
    <property type="term" value="F:arginine decarboxylase activity"/>
    <property type="evidence" value="ECO:0007669"/>
    <property type="project" value="UniProtKB-UniRule"/>
</dbReference>
<dbReference type="PIRSF" id="PIRSF001336">
    <property type="entry name" value="Arg_decrbxlase"/>
    <property type="match status" value="1"/>
</dbReference>
<keyword evidence="10 16" id="KW-0663">Pyridoxal phosphate</keyword>
<dbReference type="PRINTS" id="PR01180">
    <property type="entry name" value="ARGDCRBXLASE"/>
</dbReference>
<evidence type="ECO:0000313" key="23">
    <source>
        <dbReference type="EMBL" id="POE24725.1"/>
    </source>
</evidence>
<keyword evidence="9 16" id="KW-0460">Magnesium</keyword>
<dbReference type="Gene3D" id="1.20.58.930">
    <property type="match status" value="1"/>
</dbReference>
<dbReference type="InterPro" id="IPR002985">
    <property type="entry name" value="Arg_decrbxlase"/>
</dbReference>
<dbReference type="InterPro" id="IPR041128">
    <property type="entry name" value="Arg_decarbox_C"/>
</dbReference>
<evidence type="ECO:0000256" key="16">
    <source>
        <dbReference type="HAMAP-Rule" id="MF_01417"/>
    </source>
</evidence>
<comment type="function">
    <text evidence="3 16">Catalyzes the biosynthesis of agmatine from arginine.</text>
</comment>
<dbReference type="NCBIfam" id="NF003763">
    <property type="entry name" value="PRK05354.1"/>
    <property type="match status" value="1"/>
</dbReference>
<dbReference type="RefSeq" id="WP_039490677.1">
    <property type="nucleotide sequence ID" value="NZ_JACDRW010000015.1"/>
</dbReference>
<keyword evidence="11 16" id="KW-0661">Putrescine biosynthesis</keyword>
<dbReference type="CDD" id="cd06830">
    <property type="entry name" value="PLPDE_III_ADC"/>
    <property type="match status" value="1"/>
</dbReference>
<dbReference type="InterPro" id="IPR022644">
    <property type="entry name" value="De-COase2_N"/>
</dbReference>
<evidence type="ECO:0000313" key="25">
    <source>
        <dbReference type="Proteomes" id="UP000237274"/>
    </source>
</evidence>
<evidence type="ECO:0000256" key="5">
    <source>
        <dbReference type="ARBA" id="ARBA00008357"/>
    </source>
</evidence>
<dbReference type="PRINTS" id="PR01179">
    <property type="entry name" value="ODADCRBXLASE"/>
</dbReference>
<feature type="modified residue" description="N6-(pyridoxal phosphate)lysine" evidence="16 17">
    <location>
        <position position="128"/>
    </location>
</feature>
<dbReference type="FunFam" id="1.10.287.3440:FF:000001">
    <property type="entry name" value="Biosynthetic arginine decarboxylase"/>
    <property type="match status" value="1"/>
</dbReference>
<evidence type="ECO:0000256" key="2">
    <source>
        <dbReference type="ARBA" id="ARBA00001946"/>
    </source>
</evidence>
<dbReference type="InterPro" id="IPR029066">
    <property type="entry name" value="PLP-binding_barrel"/>
</dbReference>
<dbReference type="EMBL" id="JQOF01000001">
    <property type="protein sequence ID" value="KGA43478.1"/>
    <property type="molecule type" value="Genomic_DNA"/>
</dbReference>
<dbReference type="InterPro" id="IPR000183">
    <property type="entry name" value="Orn/DAP/Arg_de-COase"/>
</dbReference>
<dbReference type="InterPro" id="IPR022653">
    <property type="entry name" value="De-COase2_pyr-phos_BS"/>
</dbReference>
<evidence type="ECO:0000256" key="13">
    <source>
        <dbReference type="ARBA" id="ARBA00023115"/>
    </source>
</evidence>
<dbReference type="SUPFAM" id="SSF50621">
    <property type="entry name" value="Alanine racemase C-terminal domain-like"/>
    <property type="match status" value="1"/>
</dbReference>
<name>A0ABD6VKS9_9GAMM</name>
<evidence type="ECO:0000256" key="3">
    <source>
        <dbReference type="ARBA" id="ARBA00002257"/>
    </source>
</evidence>
<dbReference type="FunFam" id="3.20.20.10:FF:000001">
    <property type="entry name" value="Biosynthetic arginine decarboxylase"/>
    <property type="match status" value="1"/>
</dbReference>
<reference evidence="22 24" key="1">
    <citation type="submission" date="2014-08" db="EMBL/GenBank/DDBJ databases">
        <title>Genome sequences of NCPPB Pectobacterium isolates.</title>
        <authorList>
            <person name="Glover R.H."/>
            <person name="Sapp M."/>
            <person name="Elphinstone J."/>
        </authorList>
    </citation>
    <scope>NUCLEOTIDE SEQUENCE [LARGE SCALE GENOMIC DNA]</scope>
    <source>
        <strain evidence="22 24">NCPPB3841</strain>
    </source>
</reference>
<evidence type="ECO:0000259" key="20">
    <source>
        <dbReference type="Pfam" id="PF17810"/>
    </source>
</evidence>
<comment type="cofactor">
    <cofactor evidence="1 16 17">
        <name>pyridoxal 5'-phosphate</name>
        <dbReference type="ChEBI" id="CHEBI:597326"/>
    </cofactor>
</comment>
<evidence type="ECO:0000259" key="21">
    <source>
        <dbReference type="Pfam" id="PF17944"/>
    </source>
</evidence>
<organism evidence="23 25">
    <name type="scientific">Pectobacterium odoriferum</name>
    <dbReference type="NCBI Taxonomy" id="78398"/>
    <lineage>
        <taxon>Bacteria</taxon>
        <taxon>Pseudomonadati</taxon>
        <taxon>Pseudomonadota</taxon>
        <taxon>Gammaproteobacteria</taxon>
        <taxon>Enterobacterales</taxon>
        <taxon>Pectobacteriaceae</taxon>
        <taxon>Pectobacterium</taxon>
    </lineage>
</organism>
<dbReference type="Gene3D" id="1.10.287.3440">
    <property type="match status" value="1"/>
</dbReference>
<dbReference type="PROSITE" id="PS00878">
    <property type="entry name" value="ODR_DC_2_1"/>
    <property type="match status" value="1"/>
</dbReference>
<dbReference type="Pfam" id="PF17810">
    <property type="entry name" value="Arg_decarb_HB"/>
    <property type="match status" value="1"/>
</dbReference>
<comment type="caution">
    <text evidence="23">The sequence shown here is derived from an EMBL/GenBank/DDBJ whole genome shotgun (WGS) entry which is preliminary data.</text>
</comment>
<evidence type="ECO:0000313" key="22">
    <source>
        <dbReference type="EMBL" id="KGA43478.1"/>
    </source>
</evidence>
<evidence type="ECO:0000256" key="10">
    <source>
        <dbReference type="ARBA" id="ARBA00022898"/>
    </source>
</evidence>
<accession>A0ABD6VKS9</accession>
<dbReference type="Proteomes" id="UP000237274">
    <property type="component" value="Unassembled WGS sequence"/>
</dbReference>
<evidence type="ECO:0000256" key="18">
    <source>
        <dbReference type="PIRSR" id="PIRSR600183-50"/>
    </source>
</evidence>
<dbReference type="InterPro" id="IPR022657">
    <property type="entry name" value="De-COase2_CS"/>
</dbReference>
<dbReference type="AlphaFoldDB" id="A0ABD6VKS9"/>
<comment type="similarity">
    <text evidence="5 16">Belongs to the Orn/Lys/Arg decarboxylase class-II family. SpeA subfamily.</text>
</comment>
<dbReference type="Gene3D" id="3.20.20.10">
    <property type="entry name" value="Alanine racemase"/>
    <property type="match status" value="1"/>
</dbReference>
<dbReference type="InterPro" id="IPR009006">
    <property type="entry name" value="Ala_racemase/Decarboxylase_C"/>
</dbReference>
<dbReference type="GO" id="GO:0008295">
    <property type="term" value="P:spermidine biosynthetic process"/>
    <property type="evidence" value="ECO:0007669"/>
    <property type="project" value="UniProtKB-UniRule"/>
</dbReference>
<dbReference type="SUPFAM" id="SSF51419">
    <property type="entry name" value="PLP-binding barrel"/>
    <property type="match status" value="1"/>
</dbReference>
<sequence>MSDDMIHHGSSATGKHENLRSMQEVAMNDRNASEMLRTYNIAWWGNNYYDVNELGHISVCPDPDVPEARVDLARLVKDMQKENHQRLPALFCFPQILQHRLRSINAAFKQARESFGYEGGYFLVYPIKVNQHRRVIESLANSGEPLGLEAGSKAELMAVLGHAGMTRTVIVCNGYKDREYIRLALIGEKLGHKVYLVIEKMSEIRLVLEEAERLNVVPRLGVRARLASQGSGKWQSSGGEKSKFGLAAIQVLQLVEMLREAGRLDSLQLLHFHLGSQLANIRDIATGVRESARFYVELHKLGVNIQCFDVGGGLGVDYEGTRSQSDCSVNYGLNEYANNVIWGIGDACNEHGLPHPTVITESGRAVTAHHTVLVSNIIGVERNEFSDPTEPEEGAPRALESLWSTWKEIKQPGKRRSLREWLHDSQMDLHDVHTQYTHGMLDLTQRAKAEQLYLSICQMIQEQLDPSNRAHRPVIDELQERMADKLYVNFSLFQSMPDAWGIDQLFPVMPLEGLNKPPERRAVVLDITCDSDGTIDHYVDGDGIATTMPMPPYDPENPPLLGFFMVGAYQEILGNMHNLFGDTSTVDVFVFQDGTVEIEESDEGNTVADMLEYVQLDPKVLMTRFRDQVKETDLDTELQAQFLEEFESGLYGYTYLEDEE</sequence>
<evidence type="ECO:0000256" key="9">
    <source>
        <dbReference type="ARBA" id="ARBA00022842"/>
    </source>
</evidence>
<dbReference type="HAMAP" id="MF_01417">
    <property type="entry name" value="SpeA"/>
    <property type="match status" value="1"/>
</dbReference>
<dbReference type="GO" id="GO:0033388">
    <property type="term" value="P:putrescine biosynthetic process from arginine"/>
    <property type="evidence" value="ECO:0007669"/>
    <property type="project" value="UniProtKB-ARBA"/>
</dbReference>
<evidence type="ECO:0000256" key="7">
    <source>
        <dbReference type="ARBA" id="ARBA00022723"/>
    </source>
</evidence>
<keyword evidence="14 16" id="KW-0456">Lyase</keyword>
<dbReference type="InterPro" id="IPR040634">
    <property type="entry name" value="Arg_decarb_HB"/>
</dbReference>
<dbReference type="Pfam" id="PF02784">
    <property type="entry name" value="Orn_Arg_deC_N"/>
    <property type="match status" value="1"/>
</dbReference>
<keyword evidence="7 16" id="KW-0479">Metal-binding</keyword>
<proteinExistence type="inferred from homology"/>
<comment type="catalytic activity">
    <reaction evidence="16">
        <text>L-arginine + H(+) = agmatine + CO2</text>
        <dbReference type="Rhea" id="RHEA:17641"/>
        <dbReference type="ChEBI" id="CHEBI:15378"/>
        <dbReference type="ChEBI" id="CHEBI:16526"/>
        <dbReference type="ChEBI" id="CHEBI:32682"/>
        <dbReference type="ChEBI" id="CHEBI:58145"/>
        <dbReference type="EC" id="4.1.1.19"/>
    </reaction>
</comment>
<keyword evidence="24" id="KW-1185">Reference proteome</keyword>
<protein>
    <recommendedName>
        <fullName evidence="15 16">Biosynthetic arginine decarboxylase</fullName>
        <shortName evidence="16">ADC</shortName>
        <ecNumber evidence="6 16">4.1.1.19</ecNumber>
    </recommendedName>
</protein>
<dbReference type="PANTHER" id="PTHR43295">
    <property type="entry name" value="ARGININE DECARBOXYLASE"/>
    <property type="match status" value="1"/>
</dbReference>
<dbReference type="PROSITE" id="PS00879">
    <property type="entry name" value="ODR_DC_2_2"/>
    <property type="match status" value="1"/>
</dbReference>
<gene>
    <name evidence="16" type="primary">speA</name>
    <name evidence="23" type="ORF">BV926_18315</name>
    <name evidence="22" type="ORF">KU75_01855</name>
</gene>
<dbReference type="PANTHER" id="PTHR43295:SF9">
    <property type="entry name" value="BIOSYNTHETIC ARGININE DECARBOXYLASE"/>
    <property type="match status" value="1"/>
</dbReference>
<dbReference type="FunFam" id="1.20.58.930:FF:000001">
    <property type="entry name" value="Biosynthetic arginine decarboxylase"/>
    <property type="match status" value="1"/>
</dbReference>
<evidence type="ECO:0000256" key="1">
    <source>
        <dbReference type="ARBA" id="ARBA00001933"/>
    </source>
</evidence>
<evidence type="ECO:0000256" key="11">
    <source>
        <dbReference type="ARBA" id="ARBA00023023"/>
    </source>
</evidence>
<evidence type="ECO:0000313" key="24">
    <source>
        <dbReference type="Proteomes" id="UP000029447"/>
    </source>
</evidence>
<evidence type="ECO:0000256" key="15">
    <source>
        <dbReference type="ARBA" id="ARBA00068337"/>
    </source>
</evidence>
<dbReference type="Pfam" id="PF17944">
    <property type="entry name" value="Arg_decarbox_C"/>
    <property type="match status" value="1"/>
</dbReference>
<feature type="domain" description="Arginine decarboxylase C-terminal helical" evidence="21">
    <location>
        <begin position="607"/>
        <end position="656"/>
    </location>
</feature>
<comment type="pathway">
    <text evidence="4 16">Amine and polyamine biosynthesis; agmatine biosynthesis; agmatine from L-arginine: step 1/1.</text>
</comment>
<evidence type="ECO:0000256" key="14">
    <source>
        <dbReference type="ARBA" id="ARBA00023239"/>
    </source>
</evidence>
<dbReference type="NCBIfam" id="TIGR01273">
    <property type="entry name" value="speA"/>
    <property type="match status" value="1"/>
</dbReference>
<evidence type="ECO:0000256" key="12">
    <source>
        <dbReference type="ARBA" id="ARBA00023066"/>
    </source>
</evidence>
<evidence type="ECO:0000256" key="8">
    <source>
        <dbReference type="ARBA" id="ARBA00022793"/>
    </source>
</evidence>